<evidence type="ECO:0000256" key="7">
    <source>
        <dbReference type="ARBA" id="ARBA00022917"/>
    </source>
</evidence>
<feature type="domain" description="Aminoacyl-transfer RNA synthetases class-II family profile" evidence="11">
    <location>
        <begin position="38"/>
        <end position="470"/>
    </location>
</feature>
<comment type="subcellular location">
    <subcellularLocation>
        <location evidence="1 10">Cytoplasm</location>
    </subcellularLocation>
</comment>
<evidence type="ECO:0000256" key="8">
    <source>
        <dbReference type="ARBA" id="ARBA00023146"/>
    </source>
</evidence>
<comment type="catalytic activity">
    <reaction evidence="9 10">
        <text>tRNA(Pro) + L-proline + ATP = L-prolyl-tRNA(Pro) + AMP + diphosphate</text>
        <dbReference type="Rhea" id="RHEA:14305"/>
        <dbReference type="Rhea" id="RHEA-COMP:9700"/>
        <dbReference type="Rhea" id="RHEA-COMP:9702"/>
        <dbReference type="ChEBI" id="CHEBI:30616"/>
        <dbReference type="ChEBI" id="CHEBI:33019"/>
        <dbReference type="ChEBI" id="CHEBI:60039"/>
        <dbReference type="ChEBI" id="CHEBI:78442"/>
        <dbReference type="ChEBI" id="CHEBI:78532"/>
        <dbReference type="ChEBI" id="CHEBI:456215"/>
        <dbReference type="EC" id="6.1.1.15"/>
    </reaction>
</comment>
<protein>
    <recommendedName>
        <fullName evidence="10">Proline--tRNA ligase</fullName>
        <ecNumber evidence="10">6.1.1.15</ecNumber>
    </recommendedName>
    <alternativeName>
        <fullName evidence="10">Prolyl-tRNA synthetase</fullName>
        <shortName evidence="10">ProRS</shortName>
    </alternativeName>
</protein>
<dbReference type="InterPro" id="IPR050062">
    <property type="entry name" value="Pro-tRNA_synthetase"/>
</dbReference>
<dbReference type="InterPro" id="IPR002316">
    <property type="entry name" value="Pro-tRNA-ligase_IIa"/>
</dbReference>
<dbReference type="Gene3D" id="3.40.50.800">
    <property type="entry name" value="Anticodon-binding domain"/>
    <property type="match status" value="1"/>
</dbReference>
<dbReference type="Pfam" id="PF00587">
    <property type="entry name" value="tRNA-synt_2b"/>
    <property type="match status" value="1"/>
</dbReference>
<evidence type="ECO:0000256" key="2">
    <source>
        <dbReference type="ARBA" id="ARBA00011738"/>
    </source>
</evidence>
<keyword evidence="4 10" id="KW-0436">Ligase</keyword>
<keyword evidence="7 10" id="KW-0648">Protein biosynthesis</keyword>
<dbReference type="PANTHER" id="PTHR42753:SF2">
    <property type="entry name" value="PROLINE--TRNA LIGASE"/>
    <property type="match status" value="1"/>
</dbReference>
<dbReference type="Pfam" id="PF03129">
    <property type="entry name" value="HGTP_anticodon"/>
    <property type="match status" value="1"/>
</dbReference>
<dbReference type="SUPFAM" id="SSF52954">
    <property type="entry name" value="Class II aaRS ABD-related"/>
    <property type="match status" value="1"/>
</dbReference>
<dbReference type="PANTHER" id="PTHR42753">
    <property type="entry name" value="MITOCHONDRIAL RIBOSOME PROTEIN L39/PROLYL-TRNA LIGASE FAMILY MEMBER"/>
    <property type="match status" value="1"/>
</dbReference>
<dbReference type="InterPro" id="IPR004500">
    <property type="entry name" value="Pro-tRNA-synth_IIa_bac-type"/>
</dbReference>
<comment type="function">
    <text evidence="10">Catalyzes the attachment of proline to tRNA(Pro) in a two-step reaction: proline is first activated by ATP to form Pro-AMP and then transferred to the acceptor end of tRNA(Pro). As ProRS can inadvertently accommodate and process non-cognate amino acids such as alanine and cysteine, to avoid such errors it has two additional distinct editing activities against alanine. One activity is designated as 'pretransfer' editing and involves the tRNA(Pro)-independent hydrolysis of activated Ala-AMP. The other activity is designated 'posttransfer' editing and involves deacylation of mischarged Ala-tRNA(Pro). The misacylated Cys-tRNA(Pro) is not edited by ProRS.</text>
</comment>
<dbReference type="InterPro" id="IPR002314">
    <property type="entry name" value="aa-tRNA-synt_IIb"/>
</dbReference>
<comment type="caution">
    <text evidence="12">The sequence shown here is derived from an EMBL/GenBank/DDBJ whole genome shotgun (WGS) entry which is preliminary data.</text>
</comment>
<evidence type="ECO:0000313" key="13">
    <source>
        <dbReference type="Proteomes" id="UP001302274"/>
    </source>
</evidence>
<dbReference type="HAMAP" id="MF_01569">
    <property type="entry name" value="Pro_tRNA_synth_type1"/>
    <property type="match status" value="1"/>
</dbReference>
<dbReference type="InterPro" id="IPR036621">
    <property type="entry name" value="Anticodon-bd_dom_sf"/>
</dbReference>
<keyword evidence="6 10" id="KW-0067">ATP-binding</keyword>
<reference evidence="12 13" key="1">
    <citation type="submission" date="2023-11" db="EMBL/GenBank/DDBJ databases">
        <title>A Novel Polar Bacteriovorax (B. antarcticus) Isolated from the Biocrust in Antarctica.</title>
        <authorList>
            <person name="Mun W."/>
            <person name="Choi S.Y."/>
            <person name="Mitchell R.J."/>
        </authorList>
    </citation>
    <scope>NUCLEOTIDE SEQUENCE [LARGE SCALE GENOMIC DNA]</scope>
    <source>
        <strain evidence="12 13">PP10</strain>
    </source>
</reference>
<comment type="subunit">
    <text evidence="2 10">Homodimer.</text>
</comment>
<dbReference type="EC" id="6.1.1.15" evidence="10"/>
<organism evidence="12 13">
    <name type="scientific">Bacteriovorax antarcticus</name>
    <dbReference type="NCBI Taxonomy" id="3088717"/>
    <lineage>
        <taxon>Bacteria</taxon>
        <taxon>Pseudomonadati</taxon>
        <taxon>Bdellovibrionota</taxon>
        <taxon>Bacteriovoracia</taxon>
        <taxon>Bacteriovoracales</taxon>
        <taxon>Bacteriovoracaceae</taxon>
        <taxon>Bacteriovorax</taxon>
    </lineage>
</organism>
<keyword evidence="8 10" id="KW-0030">Aminoacyl-tRNA synthetase</keyword>
<dbReference type="InterPro" id="IPR023717">
    <property type="entry name" value="Pro-tRNA-Synthase_IIa_type1"/>
</dbReference>
<dbReference type="NCBIfam" id="NF006625">
    <property type="entry name" value="PRK09194.1"/>
    <property type="match status" value="1"/>
</dbReference>
<accession>A0ABU5VQK9</accession>
<dbReference type="RefSeq" id="WP_323574410.1">
    <property type="nucleotide sequence ID" value="NZ_JAYGJQ010000001.1"/>
</dbReference>
<evidence type="ECO:0000256" key="9">
    <source>
        <dbReference type="ARBA" id="ARBA00047671"/>
    </source>
</evidence>
<dbReference type="GO" id="GO:0004827">
    <property type="term" value="F:proline-tRNA ligase activity"/>
    <property type="evidence" value="ECO:0007669"/>
    <property type="project" value="UniProtKB-EC"/>
</dbReference>
<dbReference type="Gene3D" id="3.30.930.10">
    <property type="entry name" value="Bira Bifunctional Protein, Domain 2"/>
    <property type="match status" value="2"/>
</dbReference>
<dbReference type="Pfam" id="PF04073">
    <property type="entry name" value="tRNA_edit"/>
    <property type="match status" value="1"/>
</dbReference>
<dbReference type="InterPro" id="IPR033730">
    <property type="entry name" value="ProRS_core_prok"/>
</dbReference>
<dbReference type="InterPro" id="IPR007214">
    <property type="entry name" value="YbaK/aa-tRNA-synth-assoc-dom"/>
</dbReference>
<comment type="domain">
    <text evidence="10">Consists of three domains: the N-terminal catalytic domain, the editing domain and the C-terminal anticodon-binding domain.</text>
</comment>
<dbReference type="NCBIfam" id="TIGR00409">
    <property type="entry name" value="proS_fam_II"/>
    <property type="match status" value="1"/>
</dbReference>
<keyword evidence="5 10" id="KW-0547">Nucleotide-binding</keyword>
<gene>
    <name evidence="10" type="primary">proS</name>
    <name evidence="12" type="ORF">SHI21_01805</name>
</gene>
<dbReference type="PRINTS" id="PR01046">
    <property type="entry name" value="TRNASYNTHPRO"/>
</dbReference>
<evidence type="ECO:0000256" key="3">
    <source>
        <dbReference type="ARBA" id="ARBA00022490"/>
    </source>
</evidence>
<comment type="similarity">
    <text evidence="10">Belongs to the class-II aminoacyl-tRNA synthetase family. ProS type 1 subfamily.</text>
</comment>
<evidence type="ECO:0000259" key="11">
    <source>
        <dbReference type="PROSITE" id="PS50862"/>
    </source>
</evidence>
<sequence>MKLSQGFWQTYKEVPADAEIASHQLMIRTGLIHKSGSGLYNYLPMGLRSIRKVETIVREELDKIGCFEITMSVVTPGELWQETGRWDKMGGLMLRFKDKKGADLCISPTNEETVTDIFRSTIKSYKQLPVTLYQINTKFRDEIRPRFGLMRGREFTMKDAYSFHLDKASLDVGYQAMYDAYTAIFTRLGLEFIPVEADGGAMASADSKTHEFQVVANSGEDLIIYSQEAKYAANIEKAQTKKASAPYDMNIIPMKEVETIKAETIDAVSKMLGLTSNQSLKSMVYTATTGEVSKMILAMVIGDDSVNEIKLQNFLKCDHLAASSEEELKKAKLWKGYIGPAGLEDQLEIIFDNEVNVEASYVIGANKKDAHVSGFNPKRDMKKLTMADLRLSKAGDLTMDGKHTVVEKRGIEVGHVFQLGDKYTKAMKVGVLDQNGKLATPLMGCYGIGVTRVVAAAIEQNHDANGIVWPKAIAPYDVYFATIVKAPEFAQIADDIYGDMKKAGLEVVYDDRNVGPGNKFKDSDLLGLPYRVVLGERDFGASGELEVIERKTGTITKVKREDLISTLKNLLK</sequence>
<name>A0ABU5VQK9_9BACT</name>
<dbReference type="PROSITE" id="PS50862">
    <property type="entry name" value="AA_TRNA_LIGASE_II"/>
    <property type="match status" value="1"/>
</dbReference>
<dbReference type="CDD" id="cd04334">
    <property type="entry name" value="ProRS-INS"/>
    <property type="match status" value="1"/>
</dbReference>
<keyword evidence="13" id="KW-1185">Reference proteome</keyword>
<evidence type="ECO:0000256" key="10">
    <source>
        <dbReference type="HAMAP-Rule" id="MF_01569"/>
    </source>
</evidence>
<dbReference type="CDD" id="cd00861">
    <property type="entry name" value="ProRS_anticodon_short"/>
    <property type="match status" value="1"/>
</dbReference>
<dbReference type="CDD" id="cd00779">
    <property type="entry name" value="ProRS_core_prok"/>
    <property type="match status" value="1"/>
</dbReference>
<evidence type="ECO:0000313" key="12">
    <source>
        <dbReference type="EMBL" id="MEA9354917.1"/>
    </source>
</evidence>
<dbReference type="Proteomes" id="UP001302274">
    <property type="component" value="Unassembled WGS sequence"/>
</dbReference>
<dbReference type="SUPFAM" id="SSF55681">
    <property type="entry name" value="Class II aaRS and biotin synthetases"/>
    <property type="match status" value="1"/>
</dbReference>
<evidence type="ECO:0000256" key="6">
    <source>
        <dbReference type="ARBA" id="ARBA00022840"/>
    </source>
</evidence>
<dbReference type="InterPro" id="IPR044140">
    <property type="entry name" value="ProRS_anticodon_short"/>
</dbReference>
<evidence type="ECO:0000256" key="5">
    <source>
        <dbReference type="ARBA" id="ARBA00022741"/>
    </source>
</evidence>
<evidence type="ECO:0000256" key="1">
    <source>
        <dbReference type="ARBA" id="ARBA00004496"/>
    </source>
</evidence>
<dbReference type="InterPro" id="IPR004154">
    <property type="entry name" value="Anticodon-bd"/>
</dbReference>
<dbReference type="InterPro" id="IPR045864">
    <property type="entry name" value="aa-tRNA-synth_II/BPL/LPL"/>
</dbReference>
<dbReference type="EMBL" id="JAYGJQ010000001">
    <property type="protein sequence ID" value="MEA9354917.1"/>
    <property type="molecule type" value="Genomic_DNA"/>
</dbReference>
<dbReference type="InterPro" id="IPR006195">
    <property type="entry name" value="aa-tRNA-synth_II"/>
</dbReference>
<proteinExistence type="inferred from homology"/>
<evidence type="ECO:0000256" key="4">
    <source>
        <dbReference type="ARBA" id="ARBA00022598"/>
    </source>
</evidence>
<dbReference type="SUPFAM" id="SSF55826">
    <property type="entry name" value="YbaK/ProRS associated domain"/>
    <property type="match status" value="1"/>
</dbReference>
<dbReference type="InterPro" id="IPR036754">
    <property type="entry name" value="YbaK/aa-tRNA-synt-asso_dom_sf"/>
</dbReference>
<keyword evidence="3 10" id="KW-0963">Cytoplasm</keyword>